<organism evidence="2">
    <name type="scientific">uncultured Chloroflexota bacterium</name>
    <dbReference type="NCBI Taxonomy" id="166587"/>
    <lineage>
        <taxon>Bacteria</taxon>
        <taxon>Bacillati</taxon>
        <taxon>Chloroflexota</taxon>
        <taxon>environmental samples</taxon>
    </lineage>
</organism>
<dbReference type="AlphaFoldDB" id="A0A6J4IRR5"/>
<feature type="region of interest" description="Disordered" evidence="1">
    <location>
        <begin position="1"/>
        <end position="142"/>
    </location>
</feature>
<evidence type="ECO:0000313" key="2">
    <source>
        <dbReference type="EMBL" id="CAA9257198.1"/>
    </source>
</evidence>
<sequence length="142" mass="14080">AAVDQGRLRRARHAGPGGTRRARPRAKRSDCPPARGLGGVPGPAADAAAPRRAGEEHARPARRARAGAAGGGDHADPGADRAGRGLPGRWAGGGWHPAVGARTARGLGPGAPGGARHPGRHHDPDAAGTPGGADRPGTVLHL</sequence>
<proteinExistence type="predicted"/>
<name>A0A6J4IRR5_9CHLR</name>
<feature type="non-terminal residue" evidence="2">
    <location>
        <position position="142"/>
    </location>
</feature>
<dbReference type="EMBL" id="CADCTC010000144">
    <property type="protein sequence ID" value="CAA9257198.1"/>
    <property type="molecule type" value="Genomic_DNA"/>
</dbReference>
<protein>
    <submittedName>
        <fullName evidence="2">Uncharacterized protein</fullName>
    </submittedName>
</protein>
<feature type="compositionally biased region" description="Basic and acidic residues" evidence="1">
    <location>
        <begin position="73"/>
        <end position="83"/>
    </location>
</feature>
<evidence type="ECO:0000256" key="1">
    <source>
        <dbReference type="SAM" id="MobiDB-lite"/>
    </source>
</evidence>
<accession>A0A6J4IRR5</accession>
<feature type="non-terminal residue" evidence="2">
    <location>
        <position position="1"/>
    </location>
</feature>
<gene>
    <name evidence="2" type="ORF">AVDCRST_MAG77-2488</name>
</gene>
<feature type="compositionally biased region" description="Low complexity" evidence="1">
    <location>
        <begin position="42"/>
        <end position="51"/>
    </location>
</feature>
<reference evidence="2" key="1">
    <citation type="submission" date="2020-02" db="EMBL/GenBank/DDBJ databases">
        <authorList>
            <person name="Meier V. D."/>
        </authorList>
    </citation>
    <scope>NUCLEOTIDE SEQUENCE</scope>
    <source>
        <strain evidence="2">AVDCRST_MAG77</strain>
    </source>
</reference>